<evidence type="ECO:0000313" key="4">
    <source>
        <dbReference type="Proteomes" id="UP000037755"/>
    </source>
</evidence>
<evidence type="ECO:0000313" key="3">
    <source>
        <dbReference type="EMBL" id="KOS08360.1"/>
    </source>
</evidence>
<dbReference type="InterPro" id="IPR021729">
    <property type="entry name" value="DUF3298"/>
</dbReference>
<dbReference type="Proteomes" id="UP000037755">
    <property type="component" value="Unassembled WGS sequence"/>
</dbReference>
<proteinExistence type="predicted"/>
<dbReference type="Pfam" id="PF11738">
    <property type="entry name" value="DUF3298"/>
    <property type="match status" value="1"/>
</dbReference>
<comment type="caution">
    <text evidence="3">The sequence shown here is derived from an EMBL/GenBank/DDBJ whole genome shotgun (WGS) entry which is preliminary data.</text>
</comment>
<dbReference type="InterPro" id="IPR025303">
    <property type="entry name" value="PdaC"/>
</dbReference>
<evidence type="ECO:0000259" key="1">
    <source>
        <dbReference type="Pfam" id="PF11738"/>
    </source>
</evidence>
<dbReference type="Gene3D" id="3.30.565.40">
    <property type="entry name" value="Fervidobacterium nodosum Rt17-B1 like"/>
    <property type="match status" value="1"/>
</dbReference>
<keyword evidence="4" id="KW-1185">Reference proteome</keyword>
<feature type="domain" description="DUF3298" evidence="1">
    <location>
        <begin position="151"/>
        <end position="228"/>
    </location>
</feature>
<sequence length="239" mass="26562">MPETTDTATAGLAFESKTYTKKSTLPCKDVCTSVTIDIAEAGGAGVASDSINKSVFNVVRSIVHFGEQPANAKTYQEVMDSFVGAYDELKKKFPDDAMAWEAKVKSTVDYRSDNILNVKINHYTFTGGAHGYGGERSLIFNPETGKRLTRNDIFKDIKAFTAFAETKFRQKYKIPAGKSINSTGLMFVEDRYKLPDEIFFRENGILLFYNTLEVANNAEGSKDVLIPYAEAKPFLKIQP</sequence>
<reference evidence="3 4" key="1">
    <citation type="submission" date="2015-08" db="EMBL/GenBank/DDBJ databases">
        <title>Whole genome sequence of Flavobacterium akiainvivens IK-1T, from decaying Wikstroemia oahuensis, an endemic Hawaiian shrub.</title>
        <authorList>
            <person name="Wan X."/>
            <person name="Hou S."/>
            <person name="Saito J."/>
            <person name="Donachie S."/>
        </authorList>
    </citation>
    <scope>NUCLEOTIDE SEQUENCE [LARGE SCALE GENOMIC DNA]</scope>
    <source>
        <strain evidence="3 4">IK-1</strain>
    </source>
</reference>
<dbReference type="InterPro" id="IPR037126">
    <property type="entry name" value="PdaC/RsiV-like_sf"/>
</dbReference>
<dbReference type="AlphaFoldDB" id="A0A0M9VK25"/>
<evidence type="ECO:0000259" key="2">
    <source>
        <dbReference type="Pfam" id="PF13739"/>
    </source>
</evidence>
<dbReference type="Gene3D" id="3.90.640.20">
    <property type="entry name" value="Heat-shock cognate protein, ATPase"/>
    <property type="match status" value="1"/>
</dbReference>
<dbReference type="Pfam" id="PF13739">
    <property type="entry name" value="PdaC"/>
    <property type="match status" value="1"/>
</dbReference>
<name>A0A0M9VK25_9FLAO</name>
<protein>
    <submittedName>
        <fullName evidence="3">Uncharacterized protein</fullName>
    </submittedName>
</protein>
<feature type="domain" description="Deacetylase PdaC" evidence="2">
    <location>
        <begin position="31"/>
        <end position="131"/>
    </location>
</feature>
<dbReference type="STRING" id="1202724.AM493_14050"/>
<gene>
    <name evidence="3" type="ORF">AM493_14050</name>
</gene>
<dbReference type="PATRIC" id="fig|1202724.3.peg.2918"/>
<dbReference type="EMBL" id="LIYD01000005">
    <property type="protein sequence ID" value="KOS08360.1"/>
    <property type="molecule type" value="Genomic_DNA"/>
</dbReference>
<organism evidence="3 4">
    <name type="scientific">Flavobacterium akiainvivens</name>
    <dbReference type="NCBI Taxonomy" id="1202724"/>
    <lineage>
        <taxon>Bacteria</taxon>
        <taxon>Pseudomonadati</taxon>
        <taxon>Bacteroidota</taxon>
        <taxon>Flavobacteriia</taxon>
        <taxon>Flavobacteriales</taxon>
        <taxon>Flavobacteriaceae</taxon>
        <taxon>Flavobacterium</taxon>
    </lineage>
</organism>
<accession>A0A0M9VK25</accession>